<dbReference type="PRINTS" id="PR00700">
    <property type="entry name" value="PRTYPHPHTASE"/>
</dbReference>
<dbReference type="Proteomes" id="UP000835052">
    <property type="component" value="Unassembled WGS sequence"/>
</dbReference>
<accession>A0A8S1HIQ7</accession>
<dbReference type="SMART" id="SM00404">
    <property type="entry name" value="PTPc_motif"/>
    <property type="match status" value="1"/>
</dbReference>
<evidence type="ECO:0000313" key="4">
    <source>
        <dbReference type="EMBL" id="CAD6195819.1"/>
    </source>
</evidence>
<evidence type="ECO:0000256" key="1">
    <source>
        <dbReference type="SAM" id="MobiDB-lite"/>
    </source>
</evidence>
<dbReference type="InterPro" id="IPR003595">
    <property type="entry name" value="Tyr_Pase_cat"/>
</dbReference>
<evidence type="ECO:0000313" key="5">
    <source>
        <dbReference type="Proteomes" id="UP000835052"/>
    </source>
</evidence>
<reference evidence="4" key="1">
    <citation type="submission" date="2020-10" db="EMBL/GenBank/DDBJ databases">
        <authorList>
            <person name="Kikuchi T."/>
        </authorList>
    </citation>
    <scope>NUCLEOTIDE SEQUENCE</scope>
    <source>
        <strain evidence="4">NKZ352</strain>
    </source>
</reference>
<dbReference type="AlphaFoldDB" id="A0A8S1HIQ7"/>
<dbReference type="GO" id="GO:0004725">
    <property type="term" value="F:protein tyrosine phosphatase activity"/>
    <property type="evidence" value="ECO:0007669"/>
    <property type="project" value="InterPro"/>
</dbReference>
<evidence type="ECO:0000259" key="3">
    <source>
        <dbReference type="PROSITE" id="PS50056"/>
    </source>
</evidence>
<dbReference type="SMART" id="SM00194">
    <property type="entry name" value="PTPc"/>
    <property type="match status" value="1"/>
</dbReference>
<dbReference type="PANTHER" id="PTHR46163">
    <property type="entry name" value="TYROSINE-PROTEIN PHOSPHATASE-RELATED"/>
    <property type="match status" value="1"/>
</dbReference>
<gene>
    <name evidence="4" type="ORF">CAUJ_LOCUS11738</name>
</gene>
<dbReference type="InterPro" id="IPR052782">
    <property type="entry name" value="Oocyte-zygote_transition_reg"/>
</dbReference>
<feature type="region of interest" description="Disordered" evidence="1">
    <location>
        <begin position="422"/>
        <end position="623"/>
    </location>
</feature>
<dbReference type="EMBL" id="CAJGYM010000061">
    <property type="protein sequence ID" value="CAD6195819.1"/>
    <property type="molecule type" value="Genomic_DNA"/>
</dbReference>
<feature type="domain" description="Tyrosine specific protein phosphatases" evidence="3">
    <location>
        <begin position="248"/>
        <end position="321"/>
    </location>
</feature>
<dbReference type="PROSITE" id="PS50055">
    <property type="entry name" value="TYR_PHOSPHATASE_PTP"/>
    <property type="match status" value="1"/>
</dbReference>
<dbReference type="InterPro" id="IPR016130">
    <property type="entry name" value="Tyr_Pase_AS"/>
</dbReference>
<organism evidence="4 5">
    <name type="scientific">Caenorhabditis auriculariae</name>
    <dbReference type="NCBI Taxonomy" id="2777116"/>
    <lineage>
        <taxon>Eukaryota</taxon>
        <taxon>Metazoa</taxon>
        <taxon>Ecdysozoa</taxon>
        <taxon>Nematoda</taxon>
        <taxon>Chromadorea</taxon>
        <taxon>Rhabditida</taxon>
        <taxon>Rhabditina</taxon>
        <taxon>Rhabditomorpha</taxon>
        <taxon>Rhabditoidea</taxon>
        <taxon>Rhabditidae</taxon>
        <taxon>Peloderinae</taxon>
        <taxon>Caenorhabditis</taxon>
    </lineage>
</organism>
<dbReference type="PROSITE" id="PS00383">
    <property type="entry name" value="TYR_PHOSPHATASE_1"/>
    <property type="match status" value="1"/>
</dbReference>
<keyword evidence="5" id="KW-1185">Reference proteome</keyword>
<dbReference type="InterPro" id="IPR029021">
    <property type="entry name" value="Prot-tyrosine_phosphatase-like"/>
</dbReference>
<dbReference type="Gene3D" id="3.90.190.10">
    <property type="entry name" value="Protein tyrosine phosphatase superfamily"/>
    <property type="match status" value="1"/>
</dbReference>
<feature type="compositionally biased region" description="Basic and acidic residues" evidence="1">
    <location>
        <begin position="501"/>
        <end position="519"/>
    </location>
</feature>
<dbReference type="OrthoDB" id="10253954at2759"/>
<dbReference type="SUPFAM" id="SSF52799">
    <property type="entry name" value="(Phosphotyrosine protein) phosphatases II"/>
    <property type="match status" value="1"/>
</dbReference>
<protein>
    <submittedName>
        <fullName evidence="4">Uncharacterized protein</fullName>
    </submittedName>
</protein>
<feature type="region of interest" description="Disordered" evidence="1">
    <location>
        <begin position="376"/>
        <end position="401"/>
    </location>
</feature>
<dbReference type="PROSITE" id="PS50056">
    <property type="entry name" value="TYR_PHOSPHATASE_2"/>
    <property type="match status" value="1"/>
</dbReference>
<dbReference type="InterPro" id="IPR000242">
    <property type="entry name" value="PTP_cat"/>
</dbReference>
<feature type="compositionally biased region" description="Basic and acidic residues" evidence="1">
    <location>
        <begin position="15"/>
        <end position="32"/>
    </location>
</feature>
<evidence type="ECO:0000259" key="2">
    <source>
        <dbReference type="PROSITE" id="PS50055"/>
    </source>
</evidence>
<dbReference type="Pfam" id="PF00102">
    <property type="entry name" value="Y_phosphatase"/>
    <property type="match status" value="1"/>
</dbReference>
<dbReference type="CDD" id="cd00047">
    <property type="entry name" value="PTPc"/>
    <property type="match status" value="1"/>
</dbReference>
<dbReference type="InterPro" id="IPR000387">
    <property type="entry name" value="Tyr_Pase_dom"/>
</dbReference>
<feature type="region of interest" description="Disordered" evidence="1">
    <location>
        <begin position="1"/>
        <end position="32"/>
    </location>
</feature>
<dbReference type="PANTHER" id="PTHR46163:SF25">
    <property type="entry name" value="PROTEIN-TYROSINE PHOSPHATASE"/>
    <property type="match status" value="1"/>
</dbReference>
<proteinExistence type="predicted"/>
<feature type="domain" description="Tyrosine-protein phosphatase" evidence="2">
    <location>
        <begin position="105"/>
        <end position="330"/>
    </location>
</feature>
<name>A0A8S1HIQ7_9PELO</name>
<sequence>MTYQSKSYRKPKNKPTKDGTSKRDCRRENDKSCAGRRAKVHFVFQKGVILPHQPDAVKTSAQKIVYEKFVKKITTMGVQALVDEYQEKVKVYIPQRFSREVFDANHPKNRYKDVVCNDYTRVVLTDGHESGDYIHANYVHGLHSTFILAQGPKENTMLDFWRMVIQEKVAIICMLCETIENNHPKCFQYWPLKLEESANFGGITVTTTAVDTTDANITKTVLRVETATTRLVVWHLHCRSWPDKSVPQSSMSVLRLLFYTRATEMPVVVHCSAGIGRTGTLVAIEAGLQTLNAGKPLDLVETCRLIRNCRTSAVQVDLQYLAMAECIAEYGRVIGYYTDSNLIRAVEEFKENTAKYVAKAMANGAVVQPCIAPPAQAPAPKFEEKSDDDEDEGSTVKKKPAPKTWKVEELLAVQKDMSVAVGVSPLDENPAPNRNTRQRSRPSRNADSSKLRNKVSTMLAPKNPNRSLKVKKKGGKTARTVQRKPLTATVSSHEMQPVEALKPRSSGDLKEQRSRDSTKVHKKQVATSRDARPTPPVIELPARNASLEGGQESRKVPKKKHSGEMLQKTTFVKLQDEHAAARSLMTKPAVTPPTPDEKPEHSSEQLSKPRVCPPSVYYRMPRE</sequence>
<comment type="caution">
    <text evidence="4">The sequence shown here is derived from an EMBL/GenBank/DDBJ whole genome shotgun (WGS) entry which is preliminary data.</text>
</comment>